<evidence type="ECO:0000313" key="2">
    <source>
        <dbReference type="Proteomes" id="UP000273786"/>
    </source>
</evidence>
<dbReference type="AlphaFoldDB" id="A0A3P3E041"/>
<feature type="non-terminal residue" evidence="1">
    <location>
        <position position="137"/>
    </location>
</feature>
<comment type="caution">
    <text evidence="1">The sequence shown here is derived from an EMBL/GenBank/DDBJ whole genome shotgun (WGS) entry which is preliminary data.</text>
</comment>
<organism evidence="1 2">
    <name type="scientific">Mesorhizobium tamadayense</name>
    <dbReference type="NCBI Taxonomy" id="425306"/>
    <lineage>
        <taxon>Bacteria</taxon>
        <taxon>Pseudomonadati</taxon>
        <taxon>Pseudomonadota</taxon>
        <taxon>Alphaproteobacteria</taxon>
        <taxon>Hyphomicrobiales</taxon>
        <taxon>Phyllobacteriaceae</taxon>
        <taxon>Mesorhizobium</taxon>
    </lineage>
</organism>
<evidence type="ECO:0000313" key="1">
    <source>
        <dbReference type="EMBL" id="RRH79799.1"/>
    </source>
</evidence>
<sequence length="137" mass="14998">MYIAQVGDQYMVKRMPLSGGSYDPSCSSYEPRDELSGLGVLMGSAIQVDSESGMAALKLDFRLSKVGTRSVPAVGAAGSDSVVGDTRKLSLRGLLHYLWHEAELTVWTSRWAGKRHWWNIRWHLVEAAGQMTVKGGA</sequence>
<proteinExistence type="predicted"/>
<dbReference type="Pfam" id="PF06666">
    <property type="entry name" value="DUF1173"/>
    <property type="match status" value="1"/>
</dbReference>
<dbReference type="Proteomes" id="UP000273786">
    <property type="component" value="Unassembled WGS sequence"/>
</dbReference>
<name>A0A3P3E041_9HYPH</name>
<reference evidence="1 2" key="1">
    <citation type="submission" date="2018-11" db="EMBL/GenBank/DDBJ databases">
        <title>the genome of Mesorhizobium tamadayense DSM 28320.</title>
        <authorList>
            <person name="Gao J."/>
        </authorList>
    </citation>
    <scope>NUCLEOTIDE SEQUENCE [LARGE SCALE GENOMIC DNA]</scope>
    <source>
        <strain evidence="1 2">DSM 28320</strain>
    </source>
</reference>
<protein>
    <submittedName>
        <fullName evidence="1">DUF1173 family protein</fullName>
    </submittedName>
</protein>
<dbReference type="InterPro" id="IPR009553">
    <property type="entry name" value="DUF1173"/>
</dbReference>
<gene>
    <name evidence="1" type="ORF">EH240_37530</name>
</gene>
<dbReference type="EMBL" id="RQXT01000249">
    <property type="protein sequence ID" value="RRH79799.1"/>
    <property type="molecule type" value="Genomic_DNA"/>
</dbReference>
<keyword evidence="2" id="KW-1185">Reference proteome</keyword>
<accession>A0A3P3E041</accession>
<dbReference type="OrthoDB" id="7439415at2"/>